<evidence type="ECO:0000256" key="2">
    <source>
        <dbReference type="ARBA" id="ARBA00007935"/>
    </source>
</evidence>
<dbReference type="InterPro" id="IPR037294">
    <property type="entry name" value="ABC_BtuC-like"/>
</dbReference>
<evidence type="ECO:0000313" key="9">
    <source>
        <dbReference type="EMBL" id="MDN5201525.1"/>
    </source>
</evidence>
<gene>
    <name evidence="9" type="ORF">QQ008_09140</name>
</gene>
<evidence type="ECO:0000256" key="7">
    <source>
        <dbReference type="ARBA" id="ARBA00023136"/>
    </source>
</evidence>
<evidence type="ECO:0000256" key="6">
    <source>
        <dbReference type="ARBA" id="ARBA00022989"/>
    </source>
</evidence>
<comment type="caution">
    <text evidence="9">The sequence shown here is derived from an EMBL/GenBank/DDBJ whole genome shotgun (WGS) entry which is preliminary data.</text>
</comment>
<dbReference type="InterPro" id="IPR000522">
    <property type="entry name" value="ABC_transptr_permease_BtuC"/>
</dbReference>
<comment type="similarity">
    <text evidence="2">Belongs to the binding-protein-dependent transport system permease family. FecCD subfamily.</text>
</comment>
<feature type="transmembrane region" description="Helical" evidence="8">
    <location>
        <begin position="94"/>
        <end position="122"/>
    </location>
</feature>
<dbReference type="CDD" id="cd06550">
    <property type="entry name" value="TM_ABC_iron-siderophores_like"/>
    <property type="match status" value="1"/>
</dbReference>
<keyword evidence="6 8" id="KW-1133">Transmembrane helix</keyword>
<organism evidence="9 10">
    <name type="scientific">Splendidivirga corallicola</name>
    <dbReference type="NCBI Taxonomy" id="3051826"/>
    <lineage>
        <taxon>Bacteria</taxon>
        <taxon>Pseudomonadati</taxon>
        <taxon>Bacteroidota</taxon>
        <taxon>Cytophagia</taxon>
        <taxon>Cytophagales</taxon>
        <taxon>Splendidivirgaceae</taxon>
        <taxon>Splendidivirga</taxon>
    </lineage>
</organism>
<evidence type="ECO:0000256" key="1">
    <source>
        <dbReference type="ARBA" id="ARBA00004651"/>
    </source>
</evidence>
<dbReference type="PANTHER" id="PTHR30472">
    <property type="entry name" value="FERRIC ENTEROBACTIN TRANSPORT SYSTEM PERMEASE PROTEIN"/>
    <property type="match status" value="1"/>
</dbReference>
<accession>A0ABT8KPQ6</accession>
<dbReference type="Gene3D" id="1.10.3470.10">
    <property type="entry name" value="ABC transporter involved in vitamin B12 uptake, BtuC"/>
    <property type="match status" value="1"/>
</dbReference>
<comment type="subcellular location">
    <subcellularLocation>
        <location evidence="1">Cell membrane</location>
        <topology evidence="1">Multi-pass membrane protein</topology>
    </subcellularLocation>
</comment>
<keyword evidence="4" id="KW-1003">Cell membrane</keyword>
<feature type="transmembrane region" description="Helical" evidence="8">
    <location>
        <begin position="248"/>
        <end position="278"/>
    </location>
</feature>
<evidence type="ECO:0000256" key="3">
    <source>
        <dbReference type="ARBA" id="ARBA00022448"/>
    </source>
</evidence>
<keyword evidence="10" id="KW-1185">Reference proteome</keyword>
<dbReference type="RefSeq" id="WP_346751553.1">
    <property type="nucleotide sequence ID" value="NZ_JAUJEA010000003.1"/>
</dbReference>
<feature type="transmembrane region" description="Helical" evidence="8">
    <location>
        <begin position="128"/>
        <end position="151"/>
    </location>
</feature>
<name>A0ABT8KPQ6_9BACT</name>
<proteinExistence type="inferred from homology"/>
<feature type="transmembrane region" description="Helical" evidence="8">
    <location>
        <begin position="65"/>
        <end position="82"/>
    </location>
</feature>
<evidence type="ECO:0000313" key="10">
    <source>
        <dbReference type="Proteomes" id="UP001172082"/>
    </source>
</evidence>
<keyword evidence="3" id="KW-0813">Transport</keyword>
<evidence type="ECO:0000256" key="4">
    <source>
        <dbReference type="ARBA" id="ARBA00022475"/>
    </source>
</evidence>
<feature type="transmembrane region" description="Helical" evidence="8">
    <location>
        <begin position="209"/>
        <end position="228"/>
    </location>
</feature>
<feature type="transmembrane region" description="Helical" evidence="8">
    <location>
        <begin position="317"/>
        <end position="338"/>
    </location>
</feature>
<dbReference type="PANTHER" id="PTHR30472:SF41">
    <property type="entry name" value="TRANSPORT SYSTEM PERMEASE PROTEIN"/>
    <property type="match status" value="1"/>
</dbReference>
<keyword evidence="5 8" id="KW-0812">Transmembrane</keyword>
<evidence type="ECO:0000256" key="5">
    <source>
        <dbReference type="ARBA" id="ARBA00022692"/>
    </source>
</evidence>
<dbReference type="EMBL" id="JAUJEA010000003">
    <property type="protein sequence ID" value="MDN5201525.1"/>
    <property type="molecule type" value="Genomic_DNA"/>
</dbReference>
<dbReference type="Pfam" id="PF01032">
    <property type="entry name" value="FecCD"/>
    <property type="match status" value="1"/>
</dbReference>
<feature type="transmembrane region" description="Helical" evidence="8">
    <location>
        <begin position="158"/>
        <end position="180"/>
    </location>
</feature>
<feature type="transmembrane region" description="Helical" evidence="8">
    <location>
        <begin position="290"/>
        <end position="311"/>
    </location>
</feature>
<dbReference type="Proteomes" id="UP001172082">
    <property type="component" value="Unassembled WGS sequence"/>
</dbReference>
<keyword evidence="7 8" id="KW-0472">Membrane</keyword>
<reference evidence="9" key="1">
    <citation type="submission" date="2023-06" db="EMBL/GenBank/DDBJ databases">
        <title>Genomic of Parafulvivirga corallium.</title>
        <authorList>
            <person name="Wang G."/>
        </authorList>
    </citation>
    <scope>NUCLEOTIDE SEQUENCE</scope>
    <source>
        <strain evidence="9">BMA10</strain>
    </source>
</reference>
<evidence type="ECO:0000256" key="8">
    <source>
        <dbReference type="SAM" id="Phobius"/>
    </source>
</evidence>
<sequence length="349" mass="37361">MTNQNKSQLFLLIGFPLILLVLFLANISIGSVKIPVWKVGEILLGMEGTKSSWINIIWQFRLPKAITATLAGAALSVSGLQMQTLFRNPLAGPFVLGITSGASLGVALLVMAGHMVGSVILYSGTFGHWLTIIAASIGSALVLVLVVIVSIRIKNSMTLLIVGLMFGSATSALVSILQFFSDKEQIQAYLIWTFGSLGGLSWKELNAFVPIAILGLIITLTSIKPLNALLLGENYAQSMGMKLKKTRFWLIFSTSLLAGGVTAFCGPIAFIGLAVPHLTRLLFNSSDHRLLVPAVIFVGAAIMLVCDMVAQLPGSEYVLPINAITSLVGAPVIIWIILRKRNIRNSFAG</sequence>
<feature type="transmembrane region" description="Helical" evidence="8">
    <location>
        <begin position="9"/>
        <end position="29"/>
    </location>
</feature>
<protein>
    <submittedName>
        <fullName evidence="9">Iron ABC transporter permease</fullName>
    </submittedName>
</protein>
<dbReference type="SUPFAM" id="SSF81345">
    <property type="entry name" value="ABC transporter involved in vitamin B12 uptake, BtuC"/>
    <property type="match status" value="1"/>
</dbReference>